<organism evidence="3 4">
    <name type="scientific">Reichenbachiella agarivorans</name>
    <dbReference type="NCBI Taxonomy" id="2979464"/>
    <lineage>
        <taxon>Bacteria</taxon>
        <taxon>Pseudomonadati</taxon>
        <taxon>Bacteroidota</taxon>
        <taxon>Cytophagia</taxon>
        <taxon>Cytophagales</taxon>
        <taxon>Reichenbachiellaceae</taxon>
        <taxon>Reichenbachiella</taxon>
    </lineage>
</organism>
<feature type="domain" description="Urease accessory protein UreH-like transmembrane" evidence="2">
    <location>
        <begin position="5"/>
        <end position="202"/>
    </location>
</feature>
<feature type="transmembrane region" description="Helical" evidence="1">
    <location>
        <begin position="48"/>
        <end position="67"/>
    </location>
</feature>
<protein>
    <submittedName>
        <fullName evidence="3">Sulfite exporter TauE/SafE family protein</fullName>
    </submittedName>
</protein>
<keyword evidence="1" id="KW-0472">Membrane</keyword>
<keyword evidence="1" id="KW-1133">Transmembrane helix</keyword>
<keyword evidence="1" id="KW-0812">Transmembrane</keyword>
<sequence>MYWSAIILGFLGSMHCVVMCGPIALTLQGQPNLQRFLFTRVAYNLGRITTYAGLGVLLGLAGKGIQLADFQQVLSIVLGLSMILLAIALYQRHQINLGSQYLRAINSVFKRSFGRFLQSKNPMSTYLVGLINGFLPCGLVYAALAGALATADISTGAWYMTVFGLGTFPAMLVVSLGGKLLGIKINSQMHKISSLFVLALGLILIVRGLHLDIPYLSPVIGFLYPLDAGMTICQ</sequence>
<name>A0ABY6CMZ0_9BACT</name>
<dbReference type="PANTHER" id="PTHR42208">
    <property type="entry name" value="HEAVY METAL TRANSPORTER-RELATED"/>
    <property type="match status" value="1"/>
</dbReference>
<feature type="transmembrane region" description="Helical" evidence="1">
    <location>
        <begin position="157"/>
        <end position="180"/>
    </location>
</feature>
<dbReference type="InterPro" id="IPR039447">
    <property type="entry name" value="UreH-like_TM_dom"/>
</dbReference>
<evidence type="ECO:0000313" key="3">
    <source>
        <dbReference type="EMBL" id="UXP31420.1"/>
    </source>
</evidence>
<dbReference type="RefSeq" id="WP_262308859.1">
    <property type="nucleotide sequence ID" value="NZ_CP106679.1"/>
</dbReference>
<feature type="transmembrane region" description="Helical" evidence="1">
    <location>
        <begin position="192"/>
        <end position="209"/>
    </location>
</feature>
<gene>
    <name evidence="3" type="ORF">N6H18_13775</name>
</gene>
<proteinExistence type="predicted"/>
<dbReference type="EMBL" id="CP106679">
    <property type="protein sequence ID" value="UXP31420.1"/>
    <property type="molecule type" value="Genomic_DNA"/>
</dbReference>
<dbReference type="PANTHER" id="PTHR42208:SF1">
    <property type="entry name" value="HEAVY METAL TRANSPORTER"/>
    <property type="match status" value="1"/>
</dbReference>
<feature type="transmembrane region" description="Helical" evidence="1">
    <location>
        <begin position="125"/>
        <end position="151"/>
    </location>
</feature>
<keyword evidence="4" id="KW-1185">Reference proteome</keyword>
<evidence type="ECO:0000256" key="1">
    <source>
        <dbReference type="SAM" id="Phobius"/>
    </source>
</evidence>
<reference evidence="3" key="1">
    <citation type="submission" date="2022-09" db="EMBL/GenBank/DDBJ databases">
        <title>Comparative genomics and taxonomic characterization of three novel marine species of genus Reichenbachiella exhibiting antioxidant and polysaccharide degradation activities.</title>
        <authorList>
            <person name="Muhammad N."/>
            <person name="Lee Y.-J."/>
            <person name="Ko J."/>
            <person name="Kim S.-G."/>
        </authorList>
    </citation>
    <scope>NUCLEOTIDE SEQUENCE</scope>
    <source>
        <strain evidence="3">BKB1-1</strain>
    </source>
</reference>
<evidence type="ECO:0000259" key="2">
    <source>
        <dbReference type="Pfam" id="PF13386"/>
    </source>
</evidence>
<dbReference type="Pfam" id="PF13386">
    <property type="entry name" value="DsbD_2"/>
    <property type="match status" value="1"/>
</dbReference>
<evidence type="ECO:0000313" key="4">
    <source>
        <dbReference type="Proteomes" id="UP001065174"/>
    </source>
</evidence>
<accession>A0ABY6CMZ0</accession>
<feature type="transmembrane region" description="Helical" evidence="1">
    <location>
        <begin position="6"/>
        <end position="27"/>
    </location>
</feature>
<dbReference type="Proteomes" id="UP001065174">
    <property type="component" value="Chromosome"/>
</dbReference>
<feature type="transmembrane region" description="Helical" evidence="1">
    <location>
        <begin position="73"/>
        <end position="90"/>
    </location>
</feature>